<dbReference type="SUPFAM" id="SSF53335">
    <property type="entry name" value="S-adenosyl-L-methionine-dependent methyltransferases"/>
    <property type="match status" value="1"/>
</dbReference>
<dbReference type="NCBIfam" id="NF003165">
    <property type="entry name" value="PRK04148.1"/>
    <property type="match status" value="1"/>
</dbReference>
<keyword evidence="4" id="KW-1185">Reference proteome</keyword>
<dbReference type="EMBL" id="CP008887">
    <property type="protein sequence ID" value="AIU69481.1"/>
    <property type="molecule type" value="Genomic_DNA"/>
</dbReference>
<sequence>MPIEDFADFLAEKFPKGKIVELGIGFQIKVALRLKELGYDVLAVDWNEEAVENARKAGIKAVRDDLFRPKLELYSDAVALYSVRPTPEIMRPIIELSRKVRVPLVILPLSGDSVPRGLRLVNYRRLSIYTTKDI</sequence>
<comment type="similarity">
    <text evidence="1 2">Belongs to the UPF0146 family.</text>
</comment>
<dbReference type="Proteomes" id="UP000029980">
    <property type="component" value="Chromosome"/>
</dbReference>
<proteinExistence type="inferred from homology"/>
<dbReference type="KEGG" id="teu:TEU_03470"/>
<accession>A0A097QSP2</accession>
<dbReference type="AlphaFoldDB" id="A0A097QSP2"/>
<evidence type="ECO:0000256" key="2">
    <source>
        <dbReference type="HAMAP-Rule" id="MF_00341"/>
    </source>
</evidence>
<dbReference type="GeneID" id="25152494"/>
<dbReference type="HAMAP" id="MF_00341">
    <property type="entry name" value="UPF0146"/>
    <property type="match status" value="1"/>
</dbReference>
<dbReference type="RefSeq" id="WP_050002461.1">
    <property type="nucleotide sequence ID" value="NZ_CP008887.1"/>
</dbReference>
<dbReference type="InterPro" id="IPR029063">
    <property type="entry name" value="SAM-dependent_MTases_sf"/>
</dbReference>
<reference evidence="3 4" key="1">
    <citation type="journal article" date="2015" name="Int. J. Syst. Evol. Microbiol.">
        <title>Thermococcus eurythermalis sp. nov., a conditional piezophilic hyperthermophilic archaeon with a wide temperature range isolated from an oil-immersed chimney in the Guaymas Basin.</title>
        <authorList>
            <person name="Zhao W."/>
            <person name="Zeng X."/>
            <person name="Xiao X."/>
        </authorList>
    </citation>
    <scope>NUCLEOTIDE SEQUENCE [LARGE SCALE GENOMIC DNA]</scope>
    <source>
        <strain evidence="3 4">A501</strain>
    </source>
</reference>
<organism evidence="3 4">
    <name type="scientific">Thermococcus eurythermalis</name>
    <dbReference type="NCBI Taxonomy" id="1505907"/>
    <lineage>
        <taxon>Archaea</taxon>
        <taxon>Methanobacteriati</taxon>
        <taxon>Methanobacteriota</taxon>
        <taxon>Thermococci</taxon>
        <taxon>Thermococcales</taxon>
        <taxon>Thermococcaceae</taxon>
        <taxon>Thermococcus</taxon>
    </lineage>
</organism>
<evidence type="ECO:0000313" key="3">
    <source>
        <dbReference type="EMBL" id="AIU69481.1"/>
    </source>
</evidence>
<evidence type="ECO:0000313" key="4">
    <source>
        <dbReference type="Proteomes" id="UP000029980"/>
    </source>
</evidence>
<evidence type="ECO:0000256" key="1">
    <source>
        <dbReference type="ARBA" id="ARBA00006969"/>
    </source>
</evidence>
<dbReference type="InterPro" id="IPR005353">
    <property type="entry name" value="UPF0146"/>
</dbReference>
<dbReference type="STRING" id="1505907.TEU_03470"/>
<protein>
    <recommendedName>
        <fullName evidence="2">UPF0146 protein TEU_03470</fullName>
    </recommendedName>
</protein>
<dbReference type="Gene3D" id="3.40.50.150">
    <property type="entry name" value="Vaccinia Virus protein VP39"/>
    <property type="match status" value="1"/>
</dbReference>
<dbReference type="Pfam" id="PF03686">
    <property type="entry name" value="UPF0146"/>
    <property type="match status" value="1"/>
</dbReference>
<dbReference type="OrthoDB" id="59816at2157"/>
<dbReference type="HOGENOM" id="CLU_148458_0_0_2"/>
<name>A0A097QSP2_9EURY</name>
<gene>
    <name evidence="3" type="ORF">TEU_03470</name>
</gene>